<dbReference type="NCBIfam" id="NF045922">
    <property type="entry name" value="CarotHydtaseCrtCRhod"/>
    <property type="match status" value="1"/>
</dbReference>
<dbReference type="Proteomes" id="UP000245680">
    <property type="component" value="Unassembled WGS sequence"/>
</dbReference>
<evidence type="ECO:0000313" key="2">
    <source>
        <dbReference type="Proteomes" id="UP000245680"/>
    </source>
</evidence>
<dbReference type="EMBL" id="QGKU01000031">
    <property type="protein sequence ID" value="PWR03091.1"/>
    <property type="molecule type" value="Genomic_DNA"/>
</dbReference>
<dbReference type="CDD" id="cd21471">
    <property type="entry name" value="CrtC-like"/>
    <property type="match status" value="1"/>
</dbReference>
<dbReference type="AlphaFoldDB" id="A0A2V2LGM4"/>
<protein>
    <submittedName>
        <fullName evidence="1">Carotenoid 1,2-hydratase</fullName>
    </submittedName>
</protein>
<evidence type="ECO:0000313" key="1">
    <source>
        <dbReference type="EMBL" id="PWR03091.1"/>
    </source>
</evidence>
<proteinExistence type="predicted"/>
<accession>A0A2V2LGM4</accession>
<dbReference type="SUPFAM" id="SSF159245">
    <property type="entry name" value="AttH-like"/>
    <property type="match status" value="1"/>
</dbReference>
<dbReference type="OrthoDB" id="5491608at2"/>
<name>A0A2V2LGM4_9RHOB</name>
<comment type="caution">
    <text evidence="1">The sequence shown here is derived from an EMBL/GenBank/DDBJ whole genome shotgun (WGS) entry which is preliminary data.</text>
</comment>
<sequence length="292" mass="32462">MSDCGSRAVSVIAFIGSVFSPWYRWSGRRSPDNHVCINVATYGPGGRFTMTDRGRAALHQTENSFTVGPSALHWDGARLRIDIDEVSAPPVISRVRGSITVTPRAVTGVELPLTPDGAHVWRPFAPSSDITVDLHAPGWQWSGHGYFDANFGTRALEEDFSFWTWGRYPSGKGATCFYDATRLDGSTLATAIRFDANGQAAIDPAPPPLTPMRRSMWAVRRETRADPGFRPRQVKAMLEAPFYSRSMVETQIDGQRTVGVHEALDLRRFRSPLLKPMLAVRVPRRAGWSFDR</sequence>
<keyword evidence="2" id="KW-1185">Reference proteome</keyword>
<organism evidence="1 2">
    <name type="scientific">Meridianimarinicoccus roseus</name>
    <dbReference type="NCBI Taxonomy" id="2072018"/>
    <lineage>
        <taxon>Bacteria</taxon>
        <taxon>Pseudomonadati</taxon>
        <taxon>Pseudomonadota</taxon>
        <taxon>Alphaproteobacteria</taxon>
        <taxon>Rhodobacterales</taxon>
        <taxon>Paracoccaceae</taxon>
        <taxon>Meridianimarinicoccus</taxon>
    </lineage>
</organism>
<gene>
    <name evidence="1" type="ORF">DKT77_08540</name>
</gene>
<reference evidence="1 2" key="1">
    <citation type="submission" date="2018-05" db="EMBL/GenBank/DDBJ databases">
        <title>Rhodobacteraceae gen. nov., sp. nov. isolated from sea water.</title>
        <authorList>
            <person name="Ren Y."/>
        </authorList>
    </citation>
    <scope>NUCLEOTIDE SEQUENCE [LARGE SCALE GENOMIC DNA]</scope>
    <source>
        <strain evidence="1 2">TG-679</strain>
    </source>
</reference>
<dbReference type="RefSeq" id="WP_109811395.1">
    <property type="nucleotide sequence ID" value="NZ_QGKU01000031.1"/>
</dbReference>